<dbReference type="EMBL" id="CP024422">
    <property type="protein sequence ID" value="ATQ56276.1"/>
    <property type="molecule type" value="Genomic_DNA"/>
</dbReference>
<protein>
    <submittedName>
        <fullName evidence="4">Sporulation protein</fullName>
    </submittedName>
</protein>
<gene>
    <name evidence="4" type="ORF">PYTT13_10930</name>
</gene>
<proteinExistence type="predicted"/>
<dbReference type="AlphaFoldDB" id="A0A2D2C199"/>
<dbReference type="GeneID" id="78898180"/>
<evidence type="ECO:0000259" key="3">
    <source>
        <dbReference type="PROSITE" id="PS51724"/>
    </source>
</evidence>
<dbReference type="SUPFAM" id="SSF110997">
    <property type="entry name" value="Sporulation related repeat"/>
    <property type="match status" value="1"/>
</dbReference>
<evidence type="ECO:0000313" key="4">
    <source>
        <dbReference type="EMBL" id="ATQ56276.1"/>
    </source>
</evidence>
<dbReference type="InterPro" id="IPR036680">
    <property type="entry name" value="SPOR-like_sf"/>
</dbReference>
<sequence length="353" mass="37324">MRALLLWLVFWVVAPAAAVALDQGPAEPPPADFAGRQYIDSRGCVFLRDAEGTWTARRARDGTAVCGYPPTLSARGAGGRPRLRALDPDAGKTRAQLLEERLARVVTGNLQAGELASDPRPMETLPDMGPEPAPVAPLDALKSALHAAPMVREEMSRDIEPNRRLCRLLGYDDEPAPQKEGLGHDPTQGYCGALPASDLSRLAFARPVGEIADATAAAGTEPATTPQPPVSPVEARRADLPPGSPTARAAAAEKPAPGPRVAAKPGRRPAPPAKVQGAEMIPATARYVQLGRFPDPAQAERAARRTAALGYRVLRGTGRDSATLLAGPFDTREAIVRALNRLRREGFAAAVAR</sequence>
<dbReference type="PROSITE" id="PS51724">
    <property type="entry name" value="SPOR"/>
    <property type="match status" value="1"/>
</dbReference>
<feature type="compositionally biased region" description="Low complexity" evidence="1">
    <location>
        <begin position="245"/>
        <end position="264"/>
    </location>
</feature>
<dbReference type="Pfam" id="PF05036">
    <property type="entry name" value="SPOR"/>
    <property type="match status" value="1"/>
</dbReference>
<name>A0A2D2C199_9RHOB</name>
<feature type="domain" description="SPOR" evidence="3">
    <location>
        <begin position="280"/>
        <end position="353"/>
    </location>
</feature>
<feature type="chain" id="PRO_5013958032" evidence="2">
    <location>
        <begin position="21"/>
        <end position="353"/>
    </location>
</feature>
<evidence type="ECO:0000256" key="2">
    <source>
        <dbReference type="SAM" id="SignalP"/>
    </source>
</evidence>
<accession>A0A2D2C199</accession>
<dbReference type="Gene3D" id="3.30.70.1070">
    <property type="entry name" value="Sporulation related repeat"/>
    <property type="match status" value="1"/>
</dbReference>
<feature type="region of interest" description="Disordered" evidence="1">
    <location>
        <begin position="216"/>
        <end position="276"/>
    </location>
</feature>
<feature type="signal peptide" evidence="2">
    <location>
        <begin position="1"/>
        <end position="20"/>
    </location>
</feature>
<evidence type="ECO:0000256" key="1">
    <source>
        <dbReference type="SAM" id="MobiDB-lite"/>
    </source>
</evidence>
<keyword evidence="2" id="KW-0732">Signal</keyword>
<organism evidence="4 5">
    <name type="scientific">Paracoccus yeei</name>
    <dbReference type="NCBI Taxonomy" id="147645"/>
    <lineage>
        <taxon>Bacteria</taxon>
        <taxon>Pseudomonadati</taxon>
        <taxon>Pseudomonadota</taxon>
        <taxon>Alphaproteobacteria</taxon>
        <taxon>Rhodobacterales</taxon>
        <taxon>Paracoccaceae</taxon>
        <taxon>Paracoccus</taxon>
    </lineage>
</organism>
<dbReference type="GO" id="GO:0042834">
    <property type="term" value="F:peptidoglycan binding"/>
    <property type="evidence" value="ECO:0007669"/>
    <property type="project" value="InterPro"/>
</dbReference>
<dbReference type="InterPro" id="IPR007730">
    <property type="entry name" value="SPOR-like_dom"/>
</dbReference>
<dbReference type="Proteomes" id="UP000229314">
    <property type="component" value="Chromosome"/>
</dbReference>
<dbReference type="RefSeq" id="WP_099649117.1">
    <property type="nucleotide sequence ID" value="NZ_CAJGAB010000001.1"/>
</dbReference>
<reference evidence="4 5" key="1">
    <citation type="submission" date="2017-10" db="EMBL/GenBank/DDBJ databases">
        <title>Complete genome sequence of Paracoccus yeei TT13 isolated from human skin.</title>
        <authorList>
            <person name="Lee K."/>
            <person name="Lim J.Y."/>
            <person name="Hwang I."/>
        </authorList>
    </citation>
    <scope>NUCLEOTIDE SEQUENCE [LARGE SCALE GENOMIC DNA]</scope>
    <source>
        <strain evidence="4 5">TT13</strain>
    </source>
</reference>
<evidence type="ECO:0000313" key="5">
    <source>
        <dbReference type="Proteomes" id="UP000229314"/>
    </source>
</evidence>